<dbReference type="PANTHER" id="PTHR35561">
    <property type="entry name" value="RNA 2',3'-CYCLIC PHOSPHODIESTERASE"/>
    <property type="match status" value="1"/>
</dbReference>
<dbReference type="NCBIfam" id="TIGR02258">
    <property type="entry name" value="2_5_ligase"/>
    <property type="match status" value="1"/>
</dbReference>
<dbReference type="HAMAP" id="MF_01940">
    <property type="entry name" value="RNA_CPDase"/>
    <property type="match status" value="1"/>
</dbReference>
<accession>A0A5C6VXZ3</accession>
<dbReference type="EMBL" id="VOQS01000001">
    <property type="protein sequence ID" value="TXC88385.1"/>
    <property type="molecule type" value="Genomic_DNA"/>
</dbReference>
<dbReference type="GO" id="GO:0008664">
    <property type="term" value="F:RNA 2',3'-cyclic 3'-phosphodiesterase activity"/>
    <property type="evidence" value="ECO:0007669"/>
    <property type="project" value="UniProtKB-EC"/>
</dbReference>
<dbReference type="GO" id="GO:0004113">
    <property type="term" value="F:2',3'-cyclic-nucleotide 3'-phosphodiesterase activity"/>
    <property type="evidence" value="ECO:0007669"/>
    <property type="project" value="InterPro"/>
</dbReference>
<evidence type="ECO:0000256" key="2">
    <source>
        <dbReference type="HAMAP-Rule" id="MF_01940"/>
    </source>
</evidence>
<organism evidence="4 5">
    <name type="scientific">Paraburkholderia azotifigens</name>
    <dbReference type="NCBI Taxonomy" id="2057004"/>
    <lineage>
        <taxon>Bacteria</taxon>
        <taxon>Pseudomonadati</taxon>
        <taxon>Pseudomonadota</taxon>
        <taxon>Betaproteobacteria</taxon>
        <taxon>Burkholderiales</taxon>
        <taxon>Burkholderiaceae</taxon>
        <taxon>Paraburkholderia</taxon>
    </lineage>
</organism>
<protein>
    <recommendedName>
        <fullName evidence="2">RNA 2',3'-cyclic phosphodiesterase</fullName>
        <shortName evidence="2">RNA 2',3'-CPDase</shortName>
        <ecNumber evidence="2">3.1.4.58</ecNumber>
    </recommendedName>
</protein>
<dbReference type="EC" id="3.1.4.58" evidence="2"/>
<dbReference type="Gene3D" id="3.90.1140.10">
    <property type="entry name" value="Cyclic phosphodiesterase"/>
    <property type="match status" value="1"/>
</dbReference>
<feature type="active site" description="Proton donor" evidence="2">
    <location>
        <position position="75"/>
    </location>
</feature>
<evidence type="ECO:0000313" key="5">
    <source>
        <dbReference type="Proteomes" id="UP000321776"/>
    </source>
</evidence>
<evidence type="ECO:0000256" key="3">
    <source>
        <dbReference type="SAM" id="MobiDB-lite"/>
    </source>
</evidence>
<feature type="short sequence motif" description="HXTX 1" evidence="2">
    <location>
        <begin position="75"/>
        <end position="78"/>
    </location>
</feature>
<reference evidence="4 5" key="1">
    <citation type="journal article" date="2018" name="Int. J. Syst. Evol. Microbiol.">
        <title>Paraburkholderia azotifigens sp. nov., a nitrogen-fixing bacterium isolated from paddy soil.</title>
        <authorList>
            <person name="Choi G.M."/>
            <person name="Im W.T."/>
        </authorList>
    </citation>
    <scope>NUCLEOTIDE SEQUENCE [LARGE SCALE GENOMIC DNA]</scope>
    <source>
        <strain evidence="4 5">NF 2-5-3</strain>
    </source>
</reference>
<gene>
    <name evidence="4" type="primary">thpR</name>
    <name evidence="4" type="ORF">FRZ40_12770</name>
</gene>
<dbReference type="AlphaFoldDB" id="A0A5C6VXZ3"/>
<feature type="compositionally biased region" description="Basic and acidic residues" evidence="3">
    <location>
        <begin position="23"/>
        <end position="37"/>
    </location>
</feature>
<dbReference type="SUPFAM" id="SSF55144">
    <property type="entry name" value="LigT-like"/>
    <property type="match status" value="1"/>
</dbReference>
<sequence length="214" mass="23377">MQRPERQSDPQAGTPDHDEAEQDAARENGESEAADPQRDYQRCFIALVPDTATRDALSVIPVPPAARRVPYDQLHLTVTFIGALPLDKSAALIDAITREAVPLKLAPIAKIEHWPGASHPRLTVATLAMSDEFVALDWRVRSTMIALGLPVDARAFRPHVTLARYRRDAAAVGHAAELPARLIARFEALTLYSSTLARNGARYRSLASAPVVYG</sequence>
<dbReference type="RefSeq" id="WP_035542342.1">
    <property type="nucleotide sequence ID" value="NZ_JAZHGB010000022.1"/>
</dbReference>
<dbReference type="Proteomes" id="UP000321776">
    <property type="component" value="Unassembled WGS sequence"/>
</dbReference>
<evidence type="ECO:0000256" key="1">
    <source>
        <dbReference type="ARBA" id="ARBA00022801"/>
    </source>
</evidence>
<dbReference type="PANTHER" id="PTHR35561:SF1">
    <property type="entry name" value="RNA 2',3'-CYCLIC PHOSPHODIESTERASE"/>
    <property type="match status" value="1"/>
</dbReference>
<comment type="function">
    <text evidence="2">Hydrolyzes RNA 2',3'-cyclic phosphodiester to an RNA 2'-phosphomonoester.</text>
</comment>
<comment type="similarity">
    <text evidence="2">Belongs to the 2H phosphoesterase superfamily. ThpR family.</text>
</comment>
<name>A0A5C6VXZ3_9BURK</name>
<feature type="active site" description="Proton acceptor" evidence="2">
    <location>
        <position position="159"/>
    </location>
</feature>
<evidence type="ECO:0000313" key="4">
    <source>
        <dbReference type="EMBL" id="TXC88385.1"/>
    </source>
</evidence>
<feature type="region of interest" description="Disordered" evidence="3">
    <location>
        <begin position="1"/>
        <end position="37"/>
    </location>
</feature>
<dbReference type="InterPro" id="IPR004175">
    <property type="entry name" value="RNA_CPDase"/>
</dbReference>
<proteinExistence type="inferred from homology"/>
<dbReference type="InterPro" id="IPR009097">
    <property type="entry name" value="Cyclic_Pdiesterase"/>
</dbReference>
<comment type="caution">
    <text evidence="4">The sequence shown here is derived from an EMBL/GenBank/DDBJ whole genome shotgun (WGS) entry which is preliminary data.</text>
</comment>
<feature type="short sequence motif" description="HXTX 2" evidence="2">
    <location>
        <begin position="159"/>
        <end position="162"/>
    </location>
</feature>
<keyword evidence="1 2" id="KW-0378">Hydrolase</keyword>
<comment type="catalytic activity">
    <reaction evidence="2">
        <text>a 3'-end 2',3'-cyclophospho-ribonucleotide-RNA + H2O = a 3'-end 2'-phospho-ribonucleotide-RNA + H(+)</text>
        <dbReference type="Rhea" id="RHEA:11828"/>
        <dbReference type="Rhea" id="RHEA-COMP:10464"/>
        <dbReference type="Rhea" id="RHEA-COMP:17353"/>
        <dbReference type="ChEBI" id="CHEBI:15377"/>
        <dbReference type="ChEBI" id="CHEBI:15378"/>
        <dbReference type="ChEBI" id="CHEBI:83064"/>
        <dbReference type="ChEBI" id="CHEBI:173113"/>
        <dbReference type="EC" id="3.1.4.58"/>
    </reaction>
</comment>